<dbReference type="Proteomes" id="UP000572863">
    <property type="component" value="Unassembled WGS sequence"/>
</dbReference>
<proteinExistence type="predicted"/>
<sequence>MSDTPTAFDVQAKYPNDQTQRRCEERLEQLRTAKTHEQASLHYHQGKGYAQALSDAGLITRQEDGIISSQLLETFLLANRRLTDAEAQAQP</sequence>
<evidence type="ECO:0000313" key="1">
    <source>
        <dbReference type="EMBL" id="NWD97002.1"/>
    </source>
</evidence>
<comment type="caution">
    <text evidence="1">The sequence shown here is derived from an EMBL/GenBank/DDBJ whole genome shotgun (WGS) entry which is preliminary data.</text>
</comment>
<reference evidence="1 2" key="1">
    <citation type="submission" date="2020-04" db="EMBL/GenBank/DDBJ databases">
        <title>Molecular characterization of pseudomonads from Agaricus bisporus reveal novel blotch 2 pathogens in Western Europe.</title>
        <authorList>
            <person name="Taparia T."/>
            <person name="Krijger M."/>
            <person name="Haynes E."/>
            <person name="Elpinstone J.G."/>
            <person name="Noble R."/>
            <person name="Van Der Wolf J."/>
        </authorList>
    </citation>
    <scope>NUCLEOTIDE SEQUENCE [LARGE SCALE GENOMIC DNA]</scope>
    <source>
        <strain evidence="1 2">P7774</strain>
    </source>
</reference>
<keyword evidence="2" id="KW-1185">Reference proteome</keyword>
<name>A0ABX2QYV3_9PSED</name>
<accession>A0ABX2QYV3</accession>
<dbReference type="EMBL" id="JACARY010000046">
    <property type="protein sequence ID" value="NWD97002.1"/>
    <property type="molecule type" value="Genomic_DNA"/>
</dbReference>
<organism evidence="1 2">
    <name type="scientific">Pseudomonas reactans</name>
    <dbReference type="NCBI Taxonomy" id="117680"/>
    <lineage>
        <taxon>Bacteria</taxon>
        <taxon>Pseudomonadati</taxon>
        <taxon>Pseudomonadota</taxon>
        <taxon>Gammaproteobacteria</taxon>
        <taxon>Pseudomonadales</taxon>
        <taxon>Pseudomonadaceae</taxon>
        <taxon>Pseudomonas</taxon>
    </lineage>
</organism>
<evidence type="ECO:0000313" key="2">
    <source>
        <dbReference type="Proteomes" id="UP000572863"/>
    </source>
</evidence>
<protein>
    <submittedName>
        <fullName evidence="1">Uncharacterized protein</fullName>
    </submittedName>
</protein>
<dbReference type="RefSeq" id="WP_177060999.1">
    <property type="nucleotide sequence ID" value="NZ_JACARY010000046.1"/>
</dbReference>
<gene>
    <name evidence="1" type="ORF">HX871_21465</name>
</gene>